<accession>A0ABD3Q698</accession>
<dbReference type="PROSITE" id="PS50865">
    <property type="entry name" value="ZF_MYND_2"/>
    <property type="match status" value="1"/>
</dbReference>
<evidence type="ECO:0000256" key="4">
    <source>
        <dbReference type="PROSITE-ProRule" id="PRU00134"/>
    </source>
</evidence>
<protein>
    <recommendedName>
        <fullName evidence="5">MYND-type domain-containing protein</fullName>
    </recommendedName>
</protein>
<evidence type="ECO:0000259" key="5">
    <source>
        <dbReference type="PROSITE" id="PS50865"/>
    </source>
</evidence>
<keyword evidence="3" id="KW-0862">Zinc</keyword>
<keyword evidence="7" id="KW-1185">Reference proteome</keyword>
<comment type="caution">
    <text evidence="6">The sequence shown here is derived from an EMBL/GenBank/DDBJ whole genome shotgun (WGS) entry which is preliminary data.</text>
</comment>
<organism evidence="6 7">
    <name type="scientific">Cyclotella cryptica</name>
    <dbReference type="NCBI Taxonomy" id="29204"/>
    <lineage>
        <taxon>Eukaryota</taxon>
        <taxon>Sar</taxon>
        <taxon>Stramenopiles</taxon>
        <taxon>Ochrophyta</taxon>
        <taxon>Bacillariophyta</taxon>
        <taxon>Coscinodiscophyceae</taxon>
        <taxon>Thalassiosirophycidae</taxon>
        <taxon>Stephanodiscales</taxon>
        <taxon>Stephanodiscaceae</taxon>
        <taxon>Cyclotella</taxon>
    </lineage>
</organism>
<sequence length="322" mass="37070">MSEYLKHQNLGVMAFYAGRYRYSADEYWKAFLSVPSQTHEARYYLLHGCTSTLRGAHFEASESDFEKMRGILENKHEPRLFRVEAGYTLGILHYDREERHKCEEMYQRAITIGERKLSKAKDSKREETCLLTKGDGKKSTMKEIMMGVLEDCKKNLKQMNSATRVPAGAFFSPEGNPIRMTHQMLIGRGGTTLTNAEITNLTVVGGLRCDYCKKEATKLELCSRCRMGFYCSKECQRNQWTIREHKKYCRIEGQFEPGDLVQCARLKNNPELNGFIVRVIGPDTTSIEERYKVQAEGAVKGDRIISIKPENLNQLRPFDCRN</sequence>
<dbReference type="Proteomes" id="UP001516023">
    <property type="component" value="Unassembled WGS sequence"/>
</dbReference>
<feature type="domain" description="MYND-type" evidence="5">
    <location>
        <begin position="209"/>
        <end position="249"/>
    </location>
</feature>
<reference evidence="6 7" key="1">
    <citation type="journal article" date="2020" name="G3 (Bethesda)">
        <title>Improved Reference Genome for Cyclotella cryptica CCMP332, a Model for Cell Wall Morphogenesis, Salinity Adaptation, and Lipid Production in Diatoms (Bacillariophyta).</title>
        <authorList>
            <person name="Roberts W.R."/>
            <person name="Downey K.M."/>
            <person name="Ruck E.C."/>
            <person name="Traller J.C."/>
            <person name="Alverson A.J."/>
        </authorList>
    </citation>
    <scope>NUCLEOTIDE SEQUENCE [LARGE SCALE GENOMIC DNA]</scope>
    <source>
        <strain evidence="6 7">CCMP332</strain>
    </source>
</reference>
<evidence type="ECO:0000313" key="6">
    <source>
        <dbReference type="EMBL" id="KAL3795046.1"/>
    </source>
</evidence>
<dbReference type="PROSITE" id="PS01360">
    <property type="entry name" value="ZF_MYND_1"/>
    <property type="match status" value="1"/>
</dbReference>
<dbReference type="Pfam" id="PF01753">
    <property type="entry name" value="zf-MYND"/>
    <property type="match status" value="1"/>
</dbReference>
<evidence type="ECO:0000256" key="2">
    <source>
        <dbReference type="ARBA" id="ARBA00022771"/>
    </source>
</evidence>
<evidence type="ECO:0000256" key="3">
    <source>
        <dbReference type="ARBA" id="ARBA00022833"/>
    </source>
</evidence>
<gene>
    <name evidence="6" type="ORF">HJC23_006367</name>
</gene>
<name>A0ABD3Q698_9STRA</name>
<dbReference type="SUPFAM" id="SSF144232">
    <property type="entry name" value="HIT/MYND zinc finger-like"/>
    <property type="match status" value="1"/>
</dbReference>
<keyword evidence="2 4" id="KW-0863">Zinc-finger</keyword>
<keyword evidence="1" id="KW-0479">Metal-binding</keyword>
<dbReference type="InterPro" id="IPR011990">
    <property type="entry name" value="TPR-like_helical_dom_sf"/>
</dbReference>
<evidence type="ECO:0000256" key="1">
    <source>
        <dbReference type="ARBA" id="ARBA00022723"/>
    </source>
</evidence>
<dbReference type="InterPro" id="IPR002893">
    <property type="entry name" value="Znf_MYND"/>
</dbReference>
<dbReference type="Gene3D" id="6.10.140.2220">
    <property type="match status" value="1"/>
</dbReference>
<dbReference type="SUPFAM" id="SSF48452">
    <property type="entry name" value="TPR-like"/>
    <property type="match status" value="1"/>
</dbReference>
<dbReference type="GO" id="GO:0008270">
    <property type="term" value="F:zinc ion binding"/>
    <property type="evidence" value="ECO:0007669"/>
    <property type="project" value="UniProtKB-KW"/>
</dbReference>
<evidence type="ECO:0000313" key="7">
    <source>
        <dbReference type="Proteomes" id="UP001516023"/>
    </source>
</evidence>
<proteinExistence type="predicted"/>
<dbReference type="EMBL" id="JABMIG020000075">
    <property type="protein sequence ID" value="KAL3795046.1"/>
    <property type="molecule type" value="Genomic_DNA"/>
</dbReference>
<dbReference type="AlphaFoldDB" id="A0ABD3Q698"/>